<keyword evidence="3" id="KW-1185">Reference proteome</keyword>
<gene>
    <name evidence="2" type="ORF">WN51_00093</name>
</gene>
<reference evidence="2 3" key="1">
    <citation type="submission" date="2015-07" db="EMBL/GenBank/DDBJ databases">
        <title>The genome of Melipona quadrifasciata.</title>
        <authorList>
            <person name="Pan H."/>
            <person name="Kapheim K."/>
        </authorList>
    </citation>
    <scope>NUCLEOTIDE SEQUENCE [LARGE SCALE GENOMIC DNA]</scope>
    <source>
        <strain evidence="2">0111107301</strain>
        <tissue evidence="2">Whole body</tissue>
    </source>
</reference>
<dbReference type="EMBL" id="KQ435690">
    <property type="protein sequence ID" value="KOX81186.1"/>
    <property type="molecule type" value="Genomic_DNA"/>
</dbReference>
<proteinExistence type="predicted"/>
<name>A0A0M9ACQ5_9HYME</name>
<evidence type="ECO:0000256" key="1">
    <source>
        <dbReference type="SAM" id="MobiDB-lite"/>
    </source>
</evidence>
<evidence type="ECO:0000313" key="2">
    <source>
        <dbReference type="EMBL" id="KOX81186.1"/>
    </source>
</evidence>
<feature type="region of interest" description="Disordered" evidence="1">
    <location>
        <begin position="351"/>
        <end position="387"/>
    </location>
</feature>
<dbReference type="Proteomes" id="UP000053105">
    <property type="component" value="Unassembled WGS sequence"/>
</dbReference>
<protein>
    <submittedName>
        <fullName evidence="2">Uncharacterized protein</fullName>
    </submittedName>
</protein>
<dbReference type="AlphaFoldDB" id="A0A0M9ACQ5"/>
<sequence>MANVHVLILIKGSVMGTHILQILDGTRRPWVKVTPEINDVICAREPYEWYEFGLLKSNWSILASILYHPRDGTKFEDTNECLDIMVMAGDGDSYRIKCPGVMSQVVLSDLLILAFIKSCVYLELLPVPVSKPPINEIFNQKPEFSYILGCPIKNYGLRDEGYVALVDRYEQTKILRLNVEIVKETSKDSPYFKHLNLKGRNFYNVINKLIFIYEEYSCFVDVKSDALSTVLLFVKFSDDTVIDPEAELEEVDERDRLERRRGNNRQTGNMSVGFRAGYASHGLVSQKQIRLGGEDPETRLGSSRLWSGEANRAFAKEGESPLTISYETPRITNSREDTPNGLLAVRRERLKEREKKGAKERMKRTAVGSAENKETEKMTRRTRPESGCKTNIRTVLRDVQASRSLTRKSRDSNRSRNKIVEIHQCLPLIAAVRLPTAIQSEKRTWKKSDDSGNKVFYSSCILFDLRKHELFTRSVSRPNRATRIHSRLQLTDNYELDAIIIQSSESFDLRAQSLKSADDRYRRIAQWQKTRTSKIKTWRSPGRELNDNFPENSREALEGRKEIKENDTLQSISTLQGKLVFNSNQPLRIMTV</sequence>
<evidence type="ECO:0000313" key="3">
    <source>
        <dbReference type="Proteomes" id="UP000053105"/>
    </source>
</evidence>
<feature type="region of interest" description="Disordered" evidence="1">
    <location>
        <begin position="252"/>
        <end position="272"/>
    </location>
</feature>
<organism evidence="2 3">
    <name type="scientific">Melipona quadrifasciata</name>
    <dbReference type="NCBI Taxonomy" id="166423"/>
    <lineage>
        <taxon>Eukaryota</taxon>
        <taxon>Metazoa</taxon>
        <taxon>Ecdysozoa</taxon>
        <taxon>Arthropoda</taxon>
        <taxon>Hexapoda</taxon>
        <taxon>Insecta</taxon>
        <taxon>Pterygota</taxon>
        <taxon>Neoptera</taxon>
        <taxon>Endopterygota</taxon>
        <taxon>Hymenoptera</taxon>
        <taxon>Apocrita</taxon>
        <taxon>Aculeata</taxon>
        <taxon>Apoidea</taxon>
        <taxon>Anthophila</taxon>
        <taxon>Apidae</taxon>
        <taxon>Melipona</taxon>
    </lineage>
</organism>
<accession>A0A0M9ACQ5</accession>
<feature type="compositionally biased region" description="Basic and acidic residues" evidence="1">
    <location>
        <begin position="371"/>
        <end position="386"/>
    </location>
</feature>
<feature type="compositionally biased region" description="Basic and acidic residues" evidence="1">
    <location>
        <begin position="351"/>
        <end position="360"/>
    </location>
</feature>